<protein>
    <submittedName>
        <fullName evidence="1">Uncharacterized protein</fullName>
    </submittedName>
</protein>
<organism evidence="1">
    <name type="scientific">Anguilla anguilla</name>
    <name type="common">European freshwater eel</name>
    <name type="synonym">Muraena anguilla</name>
    <dbReference type="NCBI Taxonomy" id="7936"/>
    <lineage>
        <taxon>Eukaryota</taxon>
        <taxon>Metazoa</taxon>
        <taxon>Chordata</taxon>
        <taxon>Craniata</taxon>
        <taxon>Vertebrata</taxon>
        <taxon>Euteleostomi</taxon>
        <taxon>Actinopterygii</taxon>
        <taxon>Neopterygii</taxon>
        <taxon>Teleostei</taxon>
        <taxon>Anguilliformes</taxon>
        <taxon>Anguillidae</taxon>
        <taxon>Anguilla</taxon>
    </lineage>
</organism>
<accession>A0A0E9UPV6</accession>
<dbReference type="EMBL" id="GBXM01041574">
    <property type="protein sequence ID" value="JAH67003.1"/>
    <property type="molecule type" value="Transcribed_RNA"/>
</dbReference>
<reference evidence="1" key="2">
    <citation type="journal article" date="2015" name="Fish Shellfish Immunol.">
        <title>Early steps in the European eel (Anguilla anguilla)-Vibrio vulnificus interaction in the gills: Role of the RtxA13 toxin.</title>
        <authorList>
            <person name="Callol A."/>
            <person name="Pajuelo D."/>
            <person name="Ebbesson L."/>
            <person name="Teles M."/>
            <person name="MacKenzie S."/>
            <person name="Amaro C."/>
        </authorList>
    </citation>
    <scope>NUCLEOTIDE SEQUENCE</scope>
</reference>
<evidence type="ECO:0000313" key="1">
    <source>
        <dbReference type="EMBL" id="JAH67003.1"/>
    </source>
</evidence>
<dbReference type="AlphaFoldDB" id="A0A0E9UPV6"/>
<name>A0A0E9UPV6_ANGAN</name>
<reference evidence="1" key="1">
    <citation type="submission" date="2014-11" db="EMBL/GenBank/DDBJ databases">
        <authorList>
            <person name="Amaro Gonzalez C."/>
        </authorList>
    </citation>
    <scope>NUCLEOTIDE SEQUENCE</scope>
</reference>
<sequence length="21" mass="2562">MKRDAKEVKWCTVGHEKTKMR</sequence>
<proteinExistence type="predicted"/>